<dbReference type="InterPro" id="IPR038225">
    <property type="entry name" value="TagF_sf"/>
</dbReference>
<organism evidence="1 2">
    <name type="scientific">Candidatus Contendobacter odensis Run_B_J11</name>
    <dbReference type="NCBI Taxonomy" id="1400861"/>
    <lineage>
        <taxon>Bacteria</taxon>
        <taxon>Pseudomonadati</taxon>
        <taxon>Pseudomonadota</taxon>
        <taxon>Gammaproteobacteria</taxon>
        <taxon>Candidatus Competibacteraceae</taxon>
        <taxon>Candidatus Contendibacter</taxon>
    </lineage>
</organism>
<evidence type="ECO:0000313" key="2">
    <source>
        <dbReference type="Proteomes" id="UP000019184"/>
    </source>
</evidence>
<sequence length="262" mass="28288">MPGTTVTSGAAWPTTGFFGKLPSRGDFIGRHLPKSFLEPWDAWLQAAIVQSRSQLGESWRECYCTSPIWRFTLGAGVCGPTACAGILMPSVDRVGRYYPLALIAPLALNEPLLTLPTTGAAWFQQAERLALDALDRDELDLDDFSQQVATLDAPPAVGFAATSAVTGNTWCCSLPESSDESPISPILANHLLRKAFPQPSLWWTEGSEQITRCLLICDGMPPVAGFVALLTGNWQHWGWNELSLVGIADLPGESATAEEDQA</sequence>
<dbReference type="InterPro" id="IPR017748">
    <property type="entry name" value="TagF"/>
</dbReference>
<accession>A0A7U7J1L6</accession>
<protein>
    <submittedName>
        <fullName evidence="1">Type VI secretion system-associated protein</fullName>
    </submittedName>
</protein>
<evidence type="ECO:0000313" key="1">
    <source>
        <dbReference type="EMBL" id="CDH43522.1"/>
    </source>
</evidence>
<keyword evidence="2" id="KW-1185">Reference proteome</keyword>
<name>A0A7U7J1L6_9GAMM</name>
<dbReference type="Pfam" id="PF09867">
    <property type="entry name" value="TagF_N"/>
    <property type="match status" value="1"/>
</dbReference>
<dbReference type="Proteomes" id="UP000019184">
    <property type="component" value="Unassembled WGS sequence"/>
</dbReference>
<gene>
    <name evidence="1" type="ORF">BN874_1230032</name>
</gene>
<dbReference type="AlphaFoldDB" id="A0A7U7J1L6"/>
<reference evidence="1 2" key="1">
    <citation type="journal article" date="2014" name="ISME J.">
        <title>Candidatus Competibacter-lineage genomes retrieved from metagenomes reveal functional metabolic diversity.</title>
        <authorList>
            <person name="McIlroy S.J."/>
            <person name="Albertsen M."/>
            <person name="Andresen E.K."/>
            <person name="Saunders A.M."/>
            <person name="Kristiansen R."/>
            <person name="Stokholm-Bjerregaard M."/>
            <person name="Nielsen K.L."/>
            <person name="Nielsen P.H."/>
        </authorList>
    </citation>
    <scope>NUCLEOTIDE SEQUENCE [LARGE SCALE GENOMIC DNA]</scope>
    <source>
        <strain evidence="1 2">Run_B_J11</strain>
    </source>
</reference>
<dbReference type="EMBL" id="CBTK010000028">
    <property type="protein sequence ID" value="CDH43522.1"/>
    <property type="molecule type" value="Genomic_DNA"/>
</dbReference>
<dbReference type="NCBIfam" id="TIGR03373">
    <property type="entry name" value="VI_minor_4"/>
    <property type="match status" value="1"/>
</dbReference>
<dbReference type="PIRSF" id="PIRSF029287">
    <property type="entry name" value="UCP029287"/>
    <property type="match status" value="1"/>
</dbReference>
<dbReference type="RefSeq" id="WP_081756080.1">
    <property type="nucleotide sequence ID" value="NZ_CBTK010000028.1"/>
</dbReference>
<comment type="caution">
    <text evidence="1">The sequence shown here is derived from an EMBL/GenBank/DDBJ whole genome shotgun (WGS) entry which is preliminary data.</text>
</comment>
<proteinExistence type="predicted"/>
<dbReference type="OrthoDB" id="9801841at2"/>
<dbReference type="Gene3D" id="3.40.1730.10">
    <property type="entry name" value="pa0076 domain"/>
    <property type="match status" value="1"/>
</dbReference>